<dbReference type="PIRSF" id="PIRSF036535">
    <property type="entry name" value="EhaE"/>
    <property type="match status" value="1"/>
</dbReference>
<organism evidence="2 3">
    <name type="scientific">Methanotorris formicicus Mc-S-70</name>
    <dbReference type="NCBI Taxonomy" id="647171"/>
    <lineage>
        <taxon>Archaea</taxon>
        <taxon>Methanobacteriati</taxon>
        <taxon>Methanobacteriota</taxon>
        <taxon>Methanomada group</taxon>
        <taxon>Methanococci</taxon>
        <taxon>Methanococcales</taxon>
        <taxon>Methanocaldococcaceae</taxon>
        <taxon>Methanotorris</taxon>
    </lineage>
</organism>
<dbReference type="STRING" id="647171.MetfoDRAFT_1640"/>
<feature type="transmembrane region" description="Helical" evidence="1">
    <location>
        <begin position="58"/>
        <end position="77"/>
    </location>
</feature>
<dbReference type="AlphaFoldDB" id="H1L0R6"/>
<dbReference type="EMBL" id="AGJL01000050">
    <property type="protein sequence ID" value="EHP84533.1"/>
    <property type="molecule type" value="Genomic_DNA"/>
</dbReference>
<dbReference type="Pfam" id="PF09880">
    <property type="entry name" value="EhaE"/>
    <property type="match status" value="1"/>
</dbReference>
<dbReference type="PATRIC" id="fig|647171.4.peg.1590"/>
<proteinExistence type="predicted"/>
<accession>H1L0R6</accession>
<dbReference type="InterPro" id="IPR011317">
    <property type="entry name" value="Prd_NiFe_hyd_3_EhaE"/>
</dbReference>
<dbReference type="RefSeq" id="WP_007045064.1">
    <property type="nucleotide sequence ID" value="NZ_AGJL01000050.1"/>
</dbReference>
<dbReference type="OrthoDB" id="81881at2157"/>
<name>H1L0R6_9EURY</name>
<keyword evidence="1" id="KW-1133">Transmembrane helix</keyword>
<feature type="transmembrane region" description="Helical" evidence="1">
    <location>
        <begin position="36"/>
        <end position="52"/>
    </location>
</feature>
<protein>
    <submittedName>
        <fullName evidence="2">(NiFe)-hydrogenase-3-type complex Eha, membrane protein EhaE</fullName>
    </submittedName>
</protein>
<evidence type="ECO:0000313" key="3">
    <source>
        <dbReference type="Proteomes" id="UP000003706"/>
    </source>
</evidence>
<reference evidence="2 3" key="1">
    <citation type="submission" date="2011-09" db="EMBL/GenBank/DDBJ databases">
        <title>The draft genome of Methanotorris formicicus Mc-S-70.</title>
        <authorList>
            <consortium name="US DOE Joint Genome Institute (JGI-PGF)"/>
            <person name="Lucas S."/>
            <person name="Han J."/>
            <person name="Lapidus A."/>
            <person name="Cheng J.-F."/>
            <person name="Goodwin L."/>
            <person name="Pitluck S."/>
            <person name="Peters L."/>
            <person name="Land M.L."/>
            <person name="Hauser L."/>
            <person name="Sieprawska-Lupa M."/>
            <person name="Takai K."/>
            <person name="Miyazaki J."/>
            <person name="Whitman W."/>
            <person name="Woyke T.J."/>
        </authorList>
    </citation>
    <scope>NUCLEOTIDE SEQUENCE [LARGE SCALE GENOMIC DNA]</scope>
    <source>
        <strain evidence="2 3">Mc-S-70</strain>
    </source>
</reference>
<comment type="caution">
    <text evidence="2">The sequence shown here is derived from an EMBL/GenBank/DDBJ whole genome shotgun (WGS) entry which is preliminary data.</text>
</comment>
<keyword evidence="1" id="KW-0472">Membrane</keyword>
<keyword evidence="3" id="KW-1185">Reference proteome</keyword>
<dbReference type="Proteomes" id="UP000003706">
    <property type="component" value="Unassembled WGS sequence"/>
</dbReference>
<evidence type="ECO:0000313" key="2">
    <source>
        <dbReference type="EMBL" id="EHP84533.1"/>
    </source>
</evidence>
<evidence type="ECO:0000256" key="1">
    <source>
        <dbReference type="SAM" id="Phobius"/>
    </source>
</evidence>
<keyword evidence="1" id="KW-0812">Transmembrane</keyword>
<gene>
    <name evidence="2" type="ORF">MetfoDRAFT_1640</name>
</gene>
<feature type="transmembrane region" description="Helical" evidence="1">
    <location>
        <begin position="6"/>
        <end position="24"/>
    </location>
</feature>
<sequence>MDLITLIIYLGYFLLVVGTIGVVFGPMTDDPFKRLLNIEVPSIGVALIFLAYNETLALMTFLGVNAILILVLVRAIVMNTEFGEEDANE</sequence>